<evidence type="ECO:0000313" key="3">
    <source>
        <dbReference type="EMBL" id="BAY54888.1"/>
    </source>
</evidence>
<keyword evidence="2" id="KW-0472">Membrane</keyword>
<feature type="transmembrane region" description="Helical" evidence="2">
    <location>
        <begin position="44"/>
        <end position="66"/>
    </location>
</feature>
<evidence type="ECO:0000256" key="2">
    <source>
        <dbReference type="SAM" id="Phobius"/>
    </source>
</evidence>
<reference evidence="3 4" key="1">
    <citation type="submission" date="2017-06" db="EMBL/GenBank/DDBJ databases">
        <title>Genome sequencing of cyanobaciteial culture collection at National Institute for Environmental Studies (NIES).</title>
        <authorList>
            <person name="Hirose Y."/>
            <person name="Shimura Y."/>
            <person name="Fujisawa T."/>
            <person name="Nakamura Y."/>
            <person name="Kawachi M."/>
        </authorList>
    </citation>
    <scope>NUCLEOTIDE SEQUENCE [LARGE SCALE GENOMIC DNA]</scope>
    <source>
        <strain evidence="3 4">NIES-2135</strain>
    </source>
</reference>
<dbReference type="InterPro" id="IPR012902">
    <property type="entry name" value="N_methyl_site"/>
</dbReference>
<organism evidence="3 4">
    <name type="scientific">Leptolyngbya boryana NIES-2135</name>
    <dbReference type="NCBI Taxonomy" id="1973484"/>
    <lineage>
        <taxon>Bacteria</taxon>
        <taxon>Bacillati</taxon>
        <taxon>Cyanobacteriota</taxon>
        <taxon>Cyanophyceae</taxon>
        <taxon>Leptolyngbyales</taxon>
        <taxon>Leptolyngbyaceae</taxon>
        <taxon>Leptolyngbya group</taxon>
        <taxon>Leptolyngbya</taxon>
    </lineage>
</organism>
<proteinExistence type="predicted"/>
<evidence type="ECO:0008006" key="5">
    <source>
        <dbReference type="Google" id="ProtNLM"/>
    </source>
</evidence>
<dbReference type="EMBL" id="AP018203">
    <property type="protein sequence ID" value="BAY54888.1"/>
    <property type="molecule type" value="Genomic_DNA"/>
</dbReference>
<gene>
    <name evidence="3" type="ORF">NIES2135_17060</name>
</gene>
<feature type="region of interest" description="Disordered" evidence="1">
    <location>
        <begin position="115"/>
        <end position="162"/>
    </location>
</feature>
<feature type="compositionally biased region" description="Polar residues" evidence="1">
    <location>
        <begin position="149"/>
        <end position="162"/>
    </location>
</feature>
<evidence type="ECO:0000313" key="4">
    <source>
        <dbReference type="Proteomes" id="UP000217895"/>
    </source>
</evidence>
<keyword evidence="2" id="KW-0812">Transmembrane</keyword>
<sequence length="288" mass="31300">MLQNYQLIKHCSFSSVQLRQMLRLYRKNLQHSNAEQGLTLIEGLLAIVIISITVVSISPPIFWAVATRVQTQRAEQALKVAQGEVDRVRVLVERNEVKIAQFNLLPPYSAGATESDVRKRTSSNFPAAPNTEASGKKVISTRDCGTGTSGNDDVTSNGSTWNGTPSRSINAFIRVDTNGDCIADYLMQTFRSQGLDQQGNQFQGRSTQNLAAFVMGVRVYAAVAEPALLAGRGKTEPAALRATNGLGNQLDRPLAVLYSTVVRSTEGSHLELYQKLCQPADGQLTGIC</sequence>
<dbReference type="AlphaFoldDB" id="A0A1Z4JDY0"/>
<dbReference type="PROSITE" id="PS00409">
    <property type="entry name" value="PROKAR_NTER_METHYL"/>
    <property type="match status" value="1"/>
</dbReference>
<name>A0A1Z4JDY0_LEPBY</name>
<protein>
    <recommendedName>
        <fullName evidence="5">Prepilin-type N-terminal cleavage/methylation domain-containing protein</fullName>
    </recommendedName>
</protein>
<keyword evidence="2" id="KW-1133">Transmembrane helix</keyword>
<dbReference type="Proteomes" id="UP000217895">
    <property type="component" value="Chromosome"/>
</dbReference>
<evidence type="ECO:0000256" key="1">
    <source>
        <dbReference type="SAM" id="MobiDB-lite"/>
    </source>
</evidence>
<keyword evidence="4" id="KW-1185">Reference proteome</keyword>
<accession>A0A1Z4JDY0</accession>